<proteinExistence type="predicted"/>
<dbReference type="STRING" id="461836.A0A0L0DNY1"/>
<accession>A0A0L0DNY1</accession>
<evidence type="ECO:0000256" key="2">
    <source>
        <dbReference type="ARBA" id="ARBA00022490"/>
    </source>
</evidence>
<sequence length="524" mass="55698">MLRYTPRHIGFEAAVDGPQLVVEASFNGFRAASQPVPAAVEPGFDTLFELPLPAGPPHALLHLAERVHIAVVRVDPQGVEPGPVRTVIGAYDLEWRGVLAAVRDKASLELRGVGEGASVTAGLLDVALSVSPPFACTGLLQEPELRKALKDERTREAQADKAFLIYAKQWWREYLAARDVHRHRVVKVLAENEAGVSRPVSTFVTPLPAGRLLGSPRAAARFVALLHHVRPLRVGGERAEIWHAPASVLAQGAGAIHDLALLLASLFLGFGLNAYVAVGTGPAGAYTWVVTLDSPATGAGPVFWDVLSGEAHDDLTSPDTSALFATVGTLFNNTQLYANAQASDAVATTAFDVTNPDHWAAMDPDVLAASRPAARTALLPSPMDAIDAALGLETVVAARLESYRRELGLSTVWSHPLSHLLEPALATYELERLAGAAVPGNAEFQQAVRAHVPRGSVFKAFPIQFKSPSPAPIWAALLDSPVAASIIQSPHPRAKFGLRVSVATYPDAVAAVWLVIALIYPKST</sequence>
<keyword evidence="2" id="KW-0963">Cytoplasm</keyword>
<dbReference type="eggNOG" id="ENOG502QQEI">
    <property type="taxonomic scope" value="Eukaryota"/>
</dbReference>
<protein>
    <submittedName>
        <fullName evidence="6">Uncharacterized protein</fullName>
    </submittedName>
</protein>
<keyword evidence="7" id="KW-1185">Reference proteome</keyword>
<comment type="subcellular location">
    <subcellularLocation>
        <location evidence="1">Cytoplasm</location>
        <location evidence="1">Cytoskeleton</location>
        <location evidence="1">Microtubule organizing center</location>
        <location evidence="1">Centrosome</location>
    </subcellularLocation>
</comment>
<dbReference type="Proteomes" id="UP000054408">
    <property type="component" value="Unassembled WGS sequence"/>
</dbReference>
<evidence type="ECO:0000259" key="3">
    <source>
        <dbReference type="Pfam" id="PF15627"/>
    </source>
</evidence>
<evidence type="ECO:0000313" key="6">
    <source>
        <dbReference type="EMBL" id="KNC53975.1"/>
    </source>
</evidence>
<feature type="domain" description="Centrosomal protein of 76 kDa C-terminal" evidence="4">
    <location>
        <begin position="391"/>
        <end position="520"/>
    </location>
</feature>
<dbReference type="Pfam" id="PF15627">
    <property type="entry name" value="CEP76-C2"/>
    <property type="match status" value="1"/>
</dbReference>
<evidence type="ECO:0000313" key="7">
    <source>
        <dbReference type="Proteomes" id="UP000054408"/>
    </source>
</evidence>
<dbReference type="InterPro" id="IPR028926">
    <property type="entry name" value="CEP76-C2"/>
</dbReference>
<dbReference type="OMA" id="TMHADEL"/>
<organism evidence="6 7">
    <name type="scientific">Thecamonas trahens ATCC 50062</name>
    <dbReference type="NCBI Taxonomy" id="461836"/>
    <lineage>
        <taxon>Eukaryota</taxon>
        <taxon>Apusozoa</taxon>
        <taxon>Apusomonadida</taxon>
        <taxon>Apusomonadidae</taxon>
        <taxon>Thecamonas</taxon>
    </lineage>
</organism>
<dbReference type="InterPro" id="IPR056288">
    <property type="entry name" value="CEP76_C"/>
</dbReference>
<dbReference type="GeneID" id="25568048"/>
<feature type="domain" description="CEP76/DRC7 peptidase-like" evidence="5">
    <location>
        <begin position="240"/>
        <end position="362"/>
    </location>
</feature>
<dbReference type="AlphaFoldDB" id="A0A0L0DNY1"/>
<dbReference type="Pfam" id="PF24652">
    <property type="entry name" value="CEP76_C"/>
    <property type="match status" value="1"/>
</dbReference>
<dbReference type="RefSeq" id="XP_013754177.1">
    <property type="nucleotide sequence ID" value="XM_013898723.1"/>
</dbReference>
<reference evidence="6 7" key="1">
    <citation type="submission" date="2010-05" db="EMBL/GenBank/DDBJ databases">
        <title>The Genome Sequence of Thecamonas trahens ATCC 50062.</title>
        <authorList>
            <consortium name="The Broad Institute Genome Sequencing Platform"/>
            <person name="Russ C."/>
            <person name="Cuomo C."/>
            <person name="Shea T."/>
            <person name="Young S.K."/>
            <person name="Zeng Q."/>
            <person name="Koehrsen M."/>
            <person name="Haas B."/>
            <person name="Borodovsky M."/>
            <person name="Guigo R."/>
            <person name="Alvarado L."/>
            <person name="Berlin A."/>
            <person name="Bochicchio J."/>
            <person name="Borenstein D."/>
            <person name="Chapman S."/>
            <person name="Chen Z."/>
            <person name="Freedman E."/>
            <person name="Gellesch M."/>
            <person name="Goldberg J."/>
            <person name="Griggs A."/>
            <person name="Gujja S."/>
            <person name="Heilman E."/>
            <person name="Heiman D."/>
            <person name="Hepburn T."/>
            <person name="Howarth C."/>
            <person name="Jen D."/>
            <person name="Larson L."/>
            <person name="Mehta T."/>
            <person name="Park D."/>
            <person name="Pearson M."/>
            <person name="Roberts A."/>
            <person name="Saif S."/>
            <person name="Shenoy N."/>
            <person name="Sisk P."/>
            <person name="Stolte C."/>
            <person name="Sykes S."/>
            <person name="Thomson T."/>
            <person name="Walk T."/>
            <person name="White J."/>
            <person name="Yandava C."/>
            <person name="Burger G."/>
            <person name="Gray M.W."/>
            <person name="Holland P.W.H."/>
            <person name="King N."/>
            <person name="Lang F.B.F."/>
            <person name="Roger A.J."/>
            <person name="Ruiz-Trillo I."/>
            <person name="Lander E."/>
            <person name="Nusbaum C."/>
        </authorList>
    </citation>
    <scope>NUCLEOTIDE SEQUENCE [LARGE SCALE GENOMIC DNA]</scope>
    <source>
        <strain evidence="6 7">ATCC 50062</strain>
    </source>
</reference>
<dbReference type="InterPro" id="IPR056290">
    <property type="entry name" value="CEPT76/DRC7_peptidase-like_dom"/>
</dbReference>
<dbReference type="OrthoDB" id="5527234at2759"/>
<evidence type="ECO:0000256" key="1">
    <source>
        <dbReference type="ARBA" id="ARBA00004300"/>
    </source>
</evidence>
<dbReference type="EMBL" id="GL349484">
    <property type="protein sequence ID" value="KNC53975.1"/>
    <property type="molecule type" value="Genomic_DNA"/>
</dbReference>
<dbReference type="GO" id="GO:0005813">
    <property type="term" value="C:centrosome"/>
    <property type="evidence" value="ECO:0007669"/>
    <property type="project" value="UniProtKB-SubCell"/>
</dbReference>
<evidence type="ECO:0000259" key="5">
    <source>
        <dbReference type="Pfam" id="PF24656"/>
    </source>
</evidence>
<evidence type="ECO:0000259" key="4">
    <source>
        <dbReference type="Pfam" id="PF24652"/>
    </source>
</evidence>
<name>A0A0L0DNY1_THETB</name>
<feature type="domain" description="CEP76 C2" evidence="3">
    <location>
        <begin position="19"/>
        <end position="133"/>
    </location>
</feature>
<dbReference type="PANTHER" id="PTHR46436">
    <property type="entry name" value="CENTROSOMAL PROTEIN OF 76 KDA"/>
    <property type="match status" value="1"/>
</dbReference>
<dbReference type="Pfam" id="PF24656">
    <property type="entry name" value="CEPT76_peptidase"/>
    <property type="match status" value="1"/>
</dbReference>
<dbReference type="InterPro" id="IPR052299">
    <property type="entry name" value="CEP76"/>
</dbReference>
<gene>
    <name evidence="6" type="ORF">AMSG_09623</name>
</gene>
<dbReference type="PANTHER" id="PTHR46436:SF1">
    <property type="entry name" value="CENTROSOMAL PROTEIN OF 76 KDA"/>
    <property type="match status" value="1"/>
</dbReference>